<keyword evidence="1" id="KW-0732">Signal</keyword>
<evidence type="ECO:0000256" key="1">
    <source>
        <dbReference type="SAM" id="SignalP"/>
    </source>
</evidence>
<organism evidence="2 3">
    <name type="scientific">Silvibacterium bohemicum</name>
    <dbReference type="NCBI Taxonomy" id="1577686"/>
    <lineage>
        <taxon>Bacteria</taxon>
        <taxon>Pseudomonadati</taxon>
        <taxon>Acidobacteriota</taxon>
        <taxon>Terriglobia</taxon>
        <taxon>Terriglobales</taxon>
        <taxon>Acidobacteriaceae</taxon>
        <taxon>Silvibacterium</taxon>
    </lineage>
</organism>
<evidence type="ECO:0000313" key="2">
    <source>
        <dbReference type="EMBL" id="MBB6142141.1"/>
    </source>
</evidence>
<dbReference type="RefSeq" id="WP_156185740.1">
    <property type="nucleotide sequence ID" value="NZ_JACHEK010000001.1"/>
</dbReference>
<dbReference type="EMBL" id="JACHEK010000001">
    <property type="protein sequence ID" value="MBB6142141.1"/>
    <property type="molecule type" value="Genomic_DNA"/>
</dbReference>
<feature type="chain" id="PRO_5033059277" evidence="1">
    <location>
        <begin position="26"/>
        <end position="306"/>
    </location>
</feature>
<feature type="signal peptide" evidence="1">
    <location>
        <begin position="1"/>
        <end position="25"/>
    </location>
</feature>
<dbReference type="OrthoDB" id="118048at2"/>
<dbReference type="Proteomes" id="UP000538666">
    <property type="component" value="Unassembled WGS sequence"/>
</dbReference>
<dbReference type="AlphaFoldDB" id="A0A841JT70"/>
<name>A0A841JT70_9BACT</name>
<reference evidence="2 3" key="1">
    <citation type="submission" date="2020-08" db="EMBL/GenBank/DDBJ databases">
        <title>Genomic Encyclopedia of Type Strains, Phase IV (KMG-IV): sequencing the most valuable type-strain genomes for metagenomic binning, comparative biology and taxonomic classification.</title>
        <authorList>
            <person name="Goeker M."/>
        </authorList>
    </citation>
    <scope>NUCLEOTIDE SEQUENCE [LARGE SCALE GENOMIC DNA]</scope>
    <source>
        <strain evidence="2 3">DSM 103733</strain>
    </source>
</reference>
<sequence length="306" mass="32891">MIISMISLRSLAVLACATLTLTGAAQTVAPQAAAISTPKSTAQLIGVAAEVRELQNLSLSPASADRWQILWLHQHIYEQVTAASLQVDATIAQIDNEIARANELRGLLSDRRDRKVSRDNLLSVIFGGAIGATSSGLQLSSSLDKPAAAVGIGAGSFSAGLALAGIHAQRGDTNPFEFPSNMLAEFFDRPALPTCRYPTTVWTFLNEVPPIGPHDVTRKQELLRTWVQVQRINSMGDAVKIAHITSQPSDSFKLSIDDFEDRAAMLEDVRARISYLKRDLGELLASLPPVSFAPGEMGTSQDNSSK</sequence>
<proteinExistence type="predicted"/>
<keyword evidence="3" id="KW-1185">Reference proteome</keyword>
<protein>
    <submittedName>
        <fullName evidence="2">Uncharacterized protein</fullName>
    </submittedName>
</protein>
<gene>
    <name evidence="2" type="ORF">HNQ77_000079</name>
</gene>
<accession>A0A841JT70</accession>
<comment type="caution">
    <text evidence="2">The sequence shown here is derived from an EMBL/GenBank/DDBJ whole genome shotgun (WGS) entry which is preliminary data.</text>
</comment>
<evidence type="ECO:0000313" key="3">
    <source>
        <dbReference type="Proteomes" id="UP000538666"/>
    </source>
</evidence>